<reference evidence="3 4" key="1">
    <citation type="submission" date="2014-04" db="EMBL/GenBank/DDBJ databases">
        <authorList>
            <consortium name="DOE Joint Genome Institute"/>
            <person name="Kuo A."/>
            <person name="Martino E."/>
            <person name="Perotto S."/>
            <person name="Kohler A."/>
            <person name="Nagy L.G."/>
            <person name="Floudas D."/>
            <person name="Copeland A."/>
            <person name="Barry K.W."/>
            <person name="Cichocki N."/>
            <person name="Veneault-Fourrey C."/>
            <person name="LaButti K."/>
            <person name="Lindquist E.A."/>
            <person name="Lipzen A."/>
            <person name="Lundell T."/>
            <person name="Morin E."/>
            <person name="Murat C."/>
            <person name="Sun H."/>
            <person name="Tunlid A."/>
            <person name="Henrissat B."/>
            <person name="Grigoriev I.V."/>
            <person name="Hibbett D.S."/>
            <person name="Martin F."/>
            <person name="Nordberg H.P."/>
            <person name="Cantor M.N."/>
            <person name="Hua S.X."/>
        </authorList>
    </citation>
    <scope>NUCLEOTIDE SEQUENCE [LARGE SCALE GENOMIC DNA]</scope>
    <source>
        <strain evidence="3 4">Zn</strain>
    </source>
</reference>
<reference evidence="4" key="2">
    <citation type="submission" date="2015-01" db="EMBL/GenBank/DDBJ databases">
        <title>Evolutionary Origins and Diversification of the Mycorrhizal Mutualists.</title>
        <authorList>
            <consortium name="DOE Joint Genome Institute"/>
            <consortium name="Mycorrhizal Genomics Consortium"/>
            <person name="Kohler A."/>
            <person name="Kuo A."/>
            <person name="Nagy L.G."/>
            <person name="Floudas D."/>
            <person name="Copeland A."/>
            <person name="Barry K.W."/>
            <person name="Cichocki N."/>
            <person name="Veneault-Fourrey C."/>
            <person name="LaButti K."/>
            <person name="Lindquist E.A."/>
            <person name="Lipzen A."/>
            <person name="Lundell T."/>
            <person name="Morin E."/>
            <person name="Murat C."/>
            <person name="Riley R."/>
            <person name="Ohm R."/>
            <person name="Sun H."/>
            <person name="Tunlid A."/>
            <person name="Henrissat B."/>
            <person name="Grigoriev I.V."/>
            <person name="Hibbett D.S."/>
            <person name="Martin F."/>
        </authorList>
    </citation>
    <scope>NUCLEOTIDE SEQUENCE [LARGE SCALE GENOMIC DNA]</scope>
    <source>
        <strain evidence="4">Zn</strain>
    </source>
</reference>
<proteinExistence type="predicted"/>
<dbReference type="InterPro" id="IPR004875">
    <property type="entry name" value="DDE_SF_endonuclease_dom"/>
</dbReference>
<evidence type="ECO:0000313" key="4">
    <source>
        <dbReference type="Proteomes" id="UP000054321"/>
    </source>
</evidence>
<sequence>MLLSTVGLGLLYTAQLALANCNHDNCLRAVIASAFTTRSGSADCTSYFQTTVETNSIGQTVSVITPTNIPTYASACSGSVRYSSACSCVGASNVVITTPAPTPTCAAGTLSCNGGPCQDVLSDPNNCGVCGNVKWWPKLTIPAIKAIKPDNRYNMDEAGIIEGIGDNGLVVGSIHKRFIQKKHPGSKAWTSFIECISAIGRSLDPLVIFKGKSVQQQWFKTTLDEFKGWKFTSTENGWTIDDTALEWLQKVFILQTALHDLSEARLLVLDGHGSHETIEFM</sequence>
<dbReference type="HOGENOM" id="CLU_990777_0_0_1"/>
<dbReference type="EMBL" id="KN832870">
    <property type="protein sequence ID" value="KIN07009.1"/>
    <property type="molecule type" value="Genomic_DNA"/>
</dbReference>
<keyword evidence="4" id="KW-1185">Reference proteome</keyword>
<protein>
    <recommendedName>
        <fullName evidence="2">DDE-1 domain-containing protein</fullName>
    </recommendedName>
</protein>
<evidence type="ECO:0000256" key="1">
    <source>
        <dbReference type="SAM" id="SignalP"/>
    </source>
</evidence>
<gene>
    <name evidence="3" type="ORF">OIDMADRAFT_46918</name>
</gene>
<accession>A0A0C3D6Q6</accession>
<feature type="domain" description="DDE-1" evidence="2">
    <location>
        <begin position="187"/>
        <end position="280"/>
    </location>
</feature>
<dbReference type="GO" id="GO:0003676">
    <property type="term" value="F:nucleic acid binding"/>
    <property type="evidence" value="ECO:0007669"/>
    <property type="project" value="InterPro"/>
</dbReference>
<organism evidence="3 4">
    <name type="scientific">Oidiodendron maius (strain Zn)</name>
    <dbReference type="NCBI Taxonomy" id="913774"/>
    <lineage>
        <taxon>Eukaryota</taxon>
        <taxon>Fungi</taxon>
        <taxon>Dikarya</taxon>
        <taxon>Ascomycota</taxon>
        <taxon>Pezizomycotina</taxon>
        <taxon>Leotiomycetes</taxon>
        <taxon>Leotiomycetes incertae sedis</taxon>
        <taxon>Myxotrichaceae</taxon>
        <taxon>Oidiodendron</taxon>
    </lineage>
</organism>
<keyword evidence="1" id="KW-0732">Signal</keyword>
<dbReference type="InParanoid" id="A0A0C3D6Q6"/>
<name>A0A0C3D6Q6_OIDMZ</name>
<dbReference type="Pfam" id="PF03184">
    <property type="entry name" value="DDE_1"/>
    <property type="match status" value="1"/>
</dbReference>
<dbReference type="AlphaFoldDB" id="A0A0C3D6Q6"/>
<feature type="signal peptide" evidence="1">
    <location>
        <begin position="1"/>
        <end position="19"/>
    </location>
</feature>
<dbReference type="OrthoDB" id="3554391at2759"/>
<dbReference type="STRING" id="913774.A0A0C3D6Q6"/>
<evidence type="ECO:0000313" key="3">
    <source>
        <dbReference type="EMBL" id="KIN07009.1"/>
    </source>
</evidence>
<feature type="chain" id="PRO_5002163124" description="DDE-1 domain-containing protein" evidence="1">
    <location>
        <begin position="20"/>
        <end position="281"/>
    </location>
</feature>
<evidence type="ECO:0000259" key="2">
    <source>
        <dbReference type="Pfam" id="PF03184"/>
    </source>
</evidence>
<dbReference type="Proteomes" id="UP000054321">
    <property type="component" value="Unassembled WGS sequence"/>
</dbReference>